<evidence type="ECO:0000259" key="4">
    <source>
        <dbReference type="PROSITE" id="PS01124"/>
    </source>
</evidence>
<dbReference type="SUPFAM" id="SSF46689">
    <property type="entry name" value="Homeodomain-like"/>
    <property type="match status" value="2"/>
</dbReference>
<evidence type="ECO:0000256" key="1">
    <source>
        <dbReference type="ARBA" id="ARBA00023015"/>
    </source>
</evidence>
<evidence type="ECO:0000313" key="5">
    <source>
        <dbReference type="EMBL" id="SKA84724.1"/>
    </source>
</evidence>
<keyword evidence="2 5" id="KW-0238">DNA-binding</keyword>
<reference evidence="5 6" key="1">
    <citation type="submission" date="2017-02" db="EMBL/GenBank/DDBJ databases">
        <authorList>
            <person name="Peterson S.W."/>
        </authorList>
    </citation>
    <scope>NUCLEOTIDE SEQUENCE [LARGE SCALE GENOMIC DNA]</scope>
    <source>
        <strain evidence="5 6">ATCC 49788</strain>
    </source>
</reference>
<keyword evidence="1" id="KW-0805">Transcription regulation</keyword>
<gene>
    <name evidence="5" type="ORF">SAMN02745130_02524</name>
</gene>
<dbReference type="Proteomes" id="UP000190460">
    <property type="component" value="Unassembled WGS sequence"/>
</dbReference>
<dbReference type="AlphaFoldDB" id="A0A1T4X528"/>
<dbReference type="Gene3D" id="3.40.50.880">
    <property type="match status" value="1"/>
</dbReference>
<dbReference type="Pfam" id="PF12833">
    <property type="entry name" value="HTH_18"/>
    <property type="match status" value="1"/>
</dbReference>
<dbReference type="SUPFAM" id="SSF52317">
    <property type="entry name" value="Class I glutamine amidotransferase-like"/>
    <property type="match status" value="1"/>
</dbReference>
<dbReference type="PANTHER" id="PTHR43130:SF3">
    <property type="entry name" value="HTH-TYPE TRANSCRIPTIONAL REGULATOR RV1931C"/>
    <property type="match status" value="1"/>
</dbReference>
<accession>A0A1T4X528</accession>
<feature type="domain" description="HTH araC/xylS-type" evidence="4">
    <location>
        <begin position="230"/>
        <end position="328"/>
    </location>
</feature>
<keyword evidence="3" id="KW-0804">Transcription</keyword>
<proteinExistence type="predicted"/>
<dbReference type="GO" id="GO:0043565">
    <property type="term" value="F:sequence-specific DNA binding"/>
    <property type="evidence" value="ECO:0007669"/>
    <property type="project" value="InterPro"/>
</dbReference>
<protein>
    <submittedName>
        <fullName evidence="5">Transcriptional regulator GlxA family, contains an amidase domain and an AraC-type DNA-binding HTH domain</fullName>
    </submittedName>
</protein>
<dbReference type="Pfam" id="PF01965">
    <property type="entry name" value="DJ-1_PfpI"/>
    <property type="match status" value="1"/>
</dbReference>
<dbReference type="PANTHER" id="PTHR43130">
    <property type="entry name" value="ARAC-FAMILY TRANSCRIPTIONAL REGULATOR"/>
    <property type="match status" value="1"/>
</dbReference>
<dbReference type="Gene3D" id="1.10.10.60">
    <property type="entry name" value="Homeodomain-like"/>
    <property type="match status" value="1"/>
</dbReference>
<evidence type="ECO:0000313" key="6">
    <source>
        <dbReference type="Proteomes" id="UP000190460"/>
    </source>
</evidence>
<dbReference type="CDD" id="cd03137">
    <property type="entry name" value="GATase1_AraC_1"/>
    <property type="match status" value="1"/>
</dbReference>
<dbReference type="SMART" id="SM00342">
    <property type="entry name" value="HTH_ARAC"/>
    <property type="match status" value="1"/>
</dbReference>
<sequence>MTQPLLEITLLAYDEANAVDVFGPLQVFASVNELLEAQFNHLAKPRYRTRLISLQAIPEVKLATQTQVLCDGVLADLAASIPDTLIIVGGTPAISLAQDSNLIQSLQKLLPSVRRVASVCSGAFILAATGVLNGHRATTHWNRYAEFRARFPEVQLDIDALFTHDGKYYCSAGVTTGIDLSLQLVQDDCGQRLALETARQMVAFYHRPGGQNQFNSPITGSCELQHPALRKAQNYIHQHLDQTLEVTALADLAAMSVRNFSRQFTAETGLAPSRYIAQVRLNQARWLLETSELAIPKIAQRCGFQSSDILRRKFLQVLKVAPADYRKRFSVYTKELADES</sequence>
<dbReference type="GO" id="GO:0003700">
    <property type="term" value="F:DNA-binding transcription factor activity"/>
    <property type="evidence" value="ECO:0007669"/>
    <property type="project" value="InterPro"/>
</dbReference>
<dbReference type="PROSITE" id="PS00041">
    <property type="entry name" value="HTH_ARAC_FAMILY_1"/>
    <property type="match status" value="1"/>
</dbReference>
<dbReference type="EMBL" id="FUYB01000013">
    <property type="protein sequence ID" value="SKA84724.1"/>
    <property type="molecule type" value="Genomic_DNA"/>
</dbReference>
<dbReference type="InterPro" id="IPR018060">
    <property type="entry name" value="HTH_AraC"/>
</dbReference>
<dbReference type="InterPro" id="IPR002818">
    <property type="entry name" value="DJ-1/PfpI"/>
</dbReference>
<evidence type="ECO:0000256" key="3">
    <source>
        <dbReference type="ARBA" id="ARBA00023163"/>
    </source>
</evidence>
<dbReference type="InterPro" id="IPR029062">
    <property type="entry name" value="Class_I_gatase-like"/>
</dbReference>
<dbReference type="InterPro" id="IPR018062">
    <property type="entry name" value="HTH_AraC-typ_CS"/>
</dbReference>
<dbReference type="InterPro" id="IPR009057">
    <property type="entry name" value="Homeodomain-like_sf"/>
</dbReference>
<organism evidence="5 6">
    <name type="scientific">Thiothrix eikelboomii</name>
    <dbReference type="NCBI Taxonomy" id="92487"/>
    <lineage>
        <taxon>Bacteria</taxon>
        <taxon>Pseudomonadati</taxon>
        <taxon>Pseudomonadota</taxon>
        <taxon>Gammaproteobacteria</taxon>
        <taxon>Thiotrichales</taxon>
        <taxon>Thiotrichaceae</taxon>
        <taxon>Thiothrix</taxon>
    </lineage>
</organism>
<dbReference type="RefSeq" id="WP_078922985.1">
    <property type="nucleotide sequence ID" value="NZ_FUYB01000013.1"/>
</dbReference>
<dbReference type="STRING" id="92487.SAMN02745130_02524"/>
<dbReference type="PROSITE" id="PS01124">
    <property type="entry name" value="HTH_ARAC_FAMILY_2"/>
    <property type="match status" value="1"/>
</dbReference>
<dbReference type="InterPro" id="IPR052158">
    <property type="entry name" value="INH-QAR"/>
</dbReference>
<name>A0A1T4X528_9GAMM</name>
<keyword evidence="6" id="KW-1185">Reference proteome</keyword>
<dbReference type="OrthoDB" id="9803764at2"/>
<evidence type="ECO:0000256" key="2">
    <source>
        <dbReference type="ARBA" id="ARBA00023125"/>
    </source>
</evidence>